<organism evidence="1 2">
    <name type="scientific">Gigaspora margarita</name>
    <dbReference type="NCBI Taxonomy" id="4874"/>
    <lineage>
        <taxon>Eukaryota</taxon>
        <taxon>Fungi</taxon>
        <taxon>Fungi incertae sedis</taxon>
        <taxon>Mucoromycota</taxon>
        <taxon>Glomeromycotina</taxon>
        <taxon>Glomeromycetes</taxon>
        <taxon>Diversisporales</taxon>
        <taxon>Gigasporaceae</taxon>
        <taxon>Gigaspora</taxon>
    </lineage>
</organism>
<evidence type="ECO:0000313" key="1">
    <source>
        <dbReference type="EMBL" id="CAG8806672.1"/>
    </source>
</evidence>
<sequence length="124" mass="14467">MSLPVSNNTHGLCNVRDEYPNIYVIHIKSCISKEYHYKVLRLGYYPSHIKMTKKTTVNGVCYSIPTNYMIRLNISRVEATCLTEYQFNEKVKFIINWVSNNNKEESVVSEQFASYAAQLFLEKL</sequence>
<evidence type="ECO:0000313" key="2">
    <source>
        <dbReference type="Proteomes" id="UP000789901"/>
    </source>
</evidence>
<dbReference type="Proteomes" id="UP000789901">
    <property type="component" value="Unassembled WGS sequence"/>
</dbReference>
<keyword evidence="2" id="KW-1185">Reference proteome</keyword>
<gene>
    <name evidence="1" type="ORF">GMARGA_LOCUS24344</name>
</gene>
<protein>
    <submittedName>
        <fullName evidence="1">5392_t:CDS:1</fullName>
    </submittedName>
</protein>
<dbReference type="EMBL" id="CAJVQB010025578">
    <property type="protein sequence ID" value="CAG8806672.1"/>
    <property type="molecule type" value="Genomic_DNA"/>
</dbReference>
<reference evidence="1 2" key="1">
    <citation type="submission" date="2021-06" db="EMBL/GenBank/DDBJ databases">
        <authorList>
            <person name="Kallberg Y."/>
            <person name="Tangrot J."/>
            <person name="Rosling A."/>
        </authorList>
    </citation>
    <scope>NUCLEOTIDE SEQUENCE [LARGE SCALE GENOMIC DNA]</scope>
    <source>
        <strain evidence="1 2">120-4 pot B 10/14</strain>
    </source>
</reference>
<proteinExistence type="predicted"/>
<comment type="caution">
    <text evidence="1">The sequence shown here is derived from an EMBL/GenBank/DDBJ whole genome shotgun (WGS) entry which is preliminary data.</text>
</comment>
<accession>A0ABN7VYC5</accession>
<name>A0ABN7VYC5_GIGMA</name>